<proteinExistence type="predicted"/>
<dbReference type="GO" id="GO:0004867">
    <property type="term" value="F:serine-type endopeptidase inhibitor activity"/>
    <property type="evidence" value="ECO:0007669"/>
    <property type="project" value="UniProtKB-KW"/>
</dbReference>
<dbReference type="OrthoDB" id="5876692at2759"/>
<comment type="caution">
    <text evidence="3">The sequence shown here is derived from an EMBL/GenBank/DDBJ whole genome shotgun (WGS) entry which is preliminary data.</text>
</comment>
<evidence type="ECO:0000313" key="3">
    <source>
        <dbReference type="EMBL" id="RCN44051.1"/>
    </source>
</evidence>
<evidence type="ECO:0000313" key="4">
    <source>
        <dbReference type="Proteomes" id="UP000252519"/>
    </source>
</evidence>
<feature type="compositionally biased region" description="Polar residues" evidence="2">
    <location>
        <begin position="93"/>
        <end position="102"/>
    </location>
</feature>
<keyword evidence="4" id="KW-1185">Reference proteome</keyword>
<dbReference type="Gene3D" id="2.10.25.10">
    <property type="entry name" value="Laminin"/>
    <property type="match status" value="1"/>
</dbReference>
<dbReference type="SUPFAM" id="SSF57567">
    <property type="entry name" value="Serine protease inhibitors"/>
    <property type="match status" value="1"/>
</dbReference>
<organism evidence="3 4">
    <name type="scientific">Ancylostoma caninum</name>
    <name type="common">Dog hookworm</name>
    <dbReference type="NCBI Taxonomy" id="29170"/>
    <lineage>
        <taxon>Eukaryota</taxon>
        <taxon>Metazoa</taxon>
        <taxon>Ecdysozoa</taxon>
        <taxon>Nematoda</taxon>
        <taxon>Chromadorea</taxon>
        <taxon>Rhabditida</taxon>
        <taxon>Rhabditina</taxon>
        <taxon>Rhabditomorpha</taxon>
        <taxon>Strongyloidea</taxon>
        <taxon>Ancylostomatidae</taxon>
        <taxon>Ancylostomatinae</taxon>
        <taxon>Ancylostoma</taxon>
    </lineage>
</organism>
<reference evidence="3 4" key="1">
    <citation type="submission" date="2014-10" db="EMBL/GenBank/DDBJ databases">
        <title>Draft genome of the hookworm Ancylostoma caninum.</title>
        <authorList>
            <person name="Mitreva M."/>
        </authorList>
    </citation>
    <scope>NUCLEOTIDE SEQUENCE [LARGE SCALE GENOMIC DNA]</scope>
    <source>
        <strain evidence="3 4">Baltimore</strain>
    </source>
</reference>
<dbReference type="InterPro" id="IPR036084">
    <property type="entry name" value="Ser_inhib-like_sf"/>
</dbReference>
<dbReference type="Proteomes" id="UP000252519">
    <property type="component" value="Unassembled WGS sequence"/>
</dbReference>
<keyword evidence="1" id="KW-0646">Protease inhibitor</keyword>
<protein>
    <submittedName>
        <fullName evidence="3">Uncharacterized protein</fullName>
    </submittedName>
</protein>
<sequence>MCFDLFVYCTELCSASCSLSAQRTRECMRRPVRAELRRATEQAANPSFLKERELPCIEVCAPPACVCNDGYIRLKRGGPCVPKNSCPKKLLPTGSTGDNSNPYKKRRFHSQ</sequence>
<dbReference type="EMBL" id="JOJR01000140">
    <property type="protein sequence ID" value="RCN44051.1"/>
    <property type="molecule type" value="Genomic_DNA"/>
</dbReference>
<accession>A0A368GI37</accession>
<evidence type="ECO:0000256" key="2">
    <source>
        <dbReference type="SAM" id="MobiDB-lite"/>
    </source>
</evidence>
<keyword evidence="1" id="KW-0722">Serine protease inhibitor</keyword>
<name>A0A368GI37_ANCCA</name>
<gene>
    <name evidence="3" type="ORF">ANCCAN_09996</name>
</gene>
<evidence type="ECO:0000256" key="1">
    <source>
        <dbReference type="ARBA" id="ARBA00022900"/>
    </source>
</evidence>
<feature type="region of interest" description="Disordered" evidence="2">
    <location>
        <begin position="85"/>
        <end position="111"/>
    </location>
</feature>
<dbReference type="AlphaFoldDB" id="A0A368GI37"/>